<dbReference type="PANTHER" id="PTHR43179">
    <property type="entry name" value="RHAMNOSYLTRANSFERASE WBBL"/>
    <property type="match status" value="1"/>
</dbReference>
<proteinExistence type="predicted"/>
<dbReference type="Gene3D" id="3.90.550.10">
    <property type="entry name" value="Spore Coat Polysaccharide Biosynthesis Protein SpsA, Chain A"/>
    <property type="match status" value="1"/>
</dbReference>
<protein>
    <submittedName>
        <fullName evidence="2">Glycosyl transferase</fullName>
    </submittedName>
</protein>
<gene>
    <name evidence="2" type="primary">wbbL</name>
    <name evidence="2" type="ORF">GCM10007094_00490</name>
</gene>
<dbReference type="InterPro" id="IPR029044">
    <property type="entry name" value="Nucleotide-diphossugar_trans"/>
</dbReference>
<keyword evidence="2" id="KW-0808">Transferase</keyword>
<comment type="caution">
    <text evidence="2">The sequence shown here is derived from an EMBL/GenBank/DDBJ whole genome shotgun (WGS) entry which is preliminary data.</text>
</comment>
<organism evidence="2 3">
    <name type="scientific">Pseudovibrio japonicus</name>
    <dbReference type="NCBI Taxonomy" id="366534"/>
    <lineage>
        <taxon>Bacteria</taxon>
        <taxon>Pseudomonadati</taxon>
        <taxon>Pseudomonadota</taxon>
        <taxon>Alphaproteobacteria</taxon>
        <taxon>Hyphomicrobiales</taxon>
        <taxon>Stappiaceae</taxon>
        <taxon>Pseudovibrio</taxon>
    </lineage>
</organism>
<dbReference type="CDD" id="cd04186">
    <property type="entry name" value="GT_2_like_c"/>
    <property type="match status" value="1"/>
</dbReference>
<dbReference type="GO" id="GO:0016740">
    <property type="term" value="F:transferase activity"/>
    <property type="evidence" value="ECO:0007669"/>
    <property type="project" value="UniProtKB-KW"/>
</dbReference>
<evidence type="ECO:0000313" key="2">
    <source>
        <dbReference type="EMBL" id="GHB16994.1"/>
    </source>
</evidence>
<dbReference type="Proteomes" id="UP000637980">
    <property type="component" value="Unassembled WGS sequence"/>
</dbReference>
<dbReference type="RefSeq" id="WP_189434281.1">
    <property type="nucleotide sequence ID" value="NZ_BMXE01000001.1"/>
</dbReference>
<dbReference type="EMBL" id="BMXE01000001">
    <property type="protein sequence ID" value="GHB16994.1"/>
    <property type="molecule type" value="Genomic_DNA"/>
</dbReference>
<sequence>MQFDKDSAQRFVIDIVLVSYNSQDVLAGALTGLPKWANKIVVDNASSDASTEIAKENGAEVIILEKNLGFGTACNIGAHSGKSPFILFLNPDATIAPAALKALLDRLEEFPQCGAISPRIDDPNGEEYFHSQPQLVPSTISTKPPECAGPVAVLSGAVLLCRREAFEAVNGFDQEIFLFYEDDDLSLRIKQAGWTLMVDRSVRAIHLKGGSTKASWRLNAFKAYHNEISSFYVSRKYGVQRSLKKEAARSLRRLLLALLLFDYERSARNWGRLNGHFKLWKNNNY</sequence>
<name>A0ABQ3DUN0_9HYPH</name>
<dbReference type="InterPro" id="IPR001173">
    <property type="entry name" value="Glyco_trans_2-like"/>
</dbReference>
<keyword evidence="3" id="KW-1185">Reference proteome</keyword>
<evidence type="ECO:0000313" key="3">
    <source>
        <dbReference type="Proteomes" id="UP000637980"/>
    </source>
</evidence>
<reference evidence="3" key="1">
    <citation type="journal article" date="2019" name="Int. J. Syst. Evol. Microbiol.">
        <title>The Global Catalogue of Microorganisms (GCM) 10K type strain sequencing project: providing services to taxonomists for standard genome sequencing and annotation.</title>
        <authorList>
            <consortium name="The Broad Institute Genomics Platform"/>
            <consortium name="The Broad Institute Genome Sequencing Center for Infectious Disease"/>
            <person name="Wu L."/>
            <person name="Ma J."/>
        </authorList>
    </citation>
    <scope>NUCLEOTIDE SEQUENCE [LARGE SCALE GENOMIC DNA]</scope>
    <source>
        <strain evidence="3">KCTC 12861</strain>
    </source>
</reference>
<dbReference type="PANTHER" id="PTHR43179:SF7">
    <property type="entry name" value="RHAMNOSYLTRANSFERASE WBBL"/>
    <property type="match status" value="1"/>
</dbReference>
<feature type="domain" description="Glycosyltransferase 2-like" evidence="1">
    <location>
        <begin position="15"/>
        <end position="168"/>
    </location>
</feature>
<dbReference type="Pfam" id="PF00535">
    <property type="entry name" value="Glycos_transf_2"/>
    <property type="match status" value="1"/>
</dbReference>
<dbReference type="SUPFAM" id="SSF53448">
    <property type="entry name" value="Nucleotide-diphospho-sugar transferases"/>
    <property type="match status" value="1"/>
</dbReference>
<evidence type="ECO:0000259" key="1">
    <source>
        <dbReference type="Pfam" id="PF00535"/>
    </source>
</evidence>
<accession>A0ABQ3DUN0</accession>